<dbReference type="GO" id="GO:0009705">
    <property type="term" value="C:plant-type vacuole membrane"/>
    <property type="evidence" value="ECO:0007669"/>
    <property type="project" value="UniProtKB-ARBA"/>
</dbReference>
<evidence type="ECO:0000256" key="5">
    <source>
        <dbReference type="ARBA" id="ARBA00022692"/>
    </source>
</evidence>
<dbReference type="InParanoid" id="A0A5E4G5Q2"/>
<feature type="transmembrane region" description="Helical" evidence="8">
    <location>
        <begin position="199"/>
        <end position="218"/>
    </location>
</feature>
<dbReference type="InterPro" id="IPR000109">
    <property type="entry name" value="POT_fam"/>
</dbReference>
<feature type="transmembrane region" description="Helical" evidence="8">
    <location>
        <begin position="224"/>
        <end position="244"/>
    </location>
</feature>
<evidence type="ECO:0000256" key="8">
    <source>
        <dbReference type="SAM" id="Phobius"/>
    </source>
</evidence>
<dbReference type="Gene3D" id="1.20.1250.20">
    <property type="entry name" value="MFS general substrate transporter like domains"/>
    <property type="match status" value="1"/>
</dbReference>
<dbReference type="InterPro" id="IPR036259">
    <property type="entry name" value="MFS_trans_sf"/>
</dbReference>
<organism evidence="9 10">
    <name type="scientific">Prunus dulcis</name>
    <name type="common">Almond</name>
    <name type="synonym">Amygdalus dulcis</name>
    <dbReference type="NCBI Taxonomy" id="3755"/>
    <lineage>
        <taxon>Eukaryota</taxon>
        <taxon>Viridiplantae</taxon>
        <taxon>Streptophyta</taxon>
        <taxon>Embryophyta</taxon>
        <taxon>Tracheophyta</taxon>
        <taxon>Spermatophyta</taxon>
        <taxon>Magnoliopsida</taxon>
        <taxon>eudicotyledons</taxon>
        <taxon>Gunneridae</taxon>
        <taxon>Pentapetalae</taxon>
        <taxon>rosids</taxon>
        <taxon>fabids</taxon>
        <taxon>Rosales</taxon>
        <taxon>Rosaceae</taxon>
        <taxon>Amygdaloideae</taxon>
        <taxon>Amygdaleae</taxon>
        <taxon>Prunus</taxon>
    </lineage>
</organism>
<dbReference type="FunFam" id="1.20.1250.20:FF:000147">
    <property type="entry name" value="Protein NRT1/ PTR family 5.10"/>
    <property type="match status" value="1"/>
</dbReference>
<keyword evidence="3" id="KW-0813">Transport</keyword>
<evidence type="ECO:0000256" key="4">
    <source>
        <dbReference type="ARBA" id="ARBA00022553"/>
    </source>
</evidence>
<evidence type="ECO:0000256" key="3">
    <source>
        <dbReference type="ARBA" id="ARBA00022448"/>
    </source>
</evidence>
<feature type="transmembrane region" description="Helical" evidence="8">
    <location>
        <begin position="54"/>
        <end position="72"/>
    </location>
</feature>
<dbReference type="Pfam" id="PF00854">
    <property type="entry name" value="PTR2"/>
    <property type="match status" value="1"/>
</dbReference>
<dbReference type="Gramene" id="VVA35119">
    <property type="protein sequence ID" value="VVA35119"/>
    <property type="gene ID" value="Prudul26B010717"/>
</dbReference>
<dbReference type="Proteomes" id="UP000327085">
    <property type="component" value="Chromosome 7"/>
</dbReference>
<feature type="transmembrane region" description="Helical" evidence="8">
    <location>
        <begin position="334"/>
        <end position="352"/>
    </location>
</feature>
<evidence type="ECO:0000256" key="2">
    <source>
        <dbReference type="ARBA" id="ARBA00005982"/>
    </source>
</evidence>
<keyword evidence="5 8" id="KW-0812">Transmembrane</keyword>
<evidence type="ECO:0000313" key="9">
    <source>
        <dbReference type="EMBL" id="VVA35119.1"/>
    </source>
</evidence>
<accession>A0A5E4G5Q2</accession>
<proteinExistence type="inferred from homology"/>
<feature type="transmembrane region" description="Helical" evidence="8">
    <location>
        <begin position="150"/>
        <end position="166"/>
    </location>
</feature>
<dbReference type="GO" id="GO:0071916">
    <property type="term" value="F:dipeptide transmembrane transporter activity"/>
    <property type="evidence" value="ECO:0007669"/>
    <property type="project" value="InterPro"/>
</dbReference>
<reference evidence="10" key="1">
    <citation type="journal article" date="2020" name="Plant J.">
        <title>Transposons played a major role in the diversification between the closely related almond and peach genomes: results from the almond genome sequence.</title>
        <authorList>
            <person name="Alioto T."/>
            <person name="Alexiou K.G."/>
            <person name="Bardil A."/>
            <person name="Barteri F."/>
            <person name="Castanera R."/>
            <person name="Cruz F."/>
            <person name="Dhingra A."/>
            <person name="Duval H."/>
            <person name="Fernandez I Marti A."/>
            <person name="Frias L."/>
            <person name="Galan B."/>
            <person name="Garcia J.L."/>
            <person name="Howad W."/>
            <person name="Gomez-Garrido J."/>
            <person name="Gut M."/>
            <person name="Julca I."/>
            <person name="Morata J."/>
            <person name="Puigdomenech P."/>
            <person name="Ribeca P."/>
            <person name="Rubio Cabetas M.J."/>
            <person name="Vlasova A."/>
            <person name="Wirthensohn M."/>
            <person name="Garcia-Mas J."/>
            <person name="Gabaldon T."/>
            <person name="Casacuberta J.M."/>
            <person name="Arus P."/>
        </authorList>
    </citation>
    <scope>NUCLEOTIDE SEQUENCE [LARGE SCALE GENOMIC DNA]</scope>
    <source>
        <strain evidence="10">cv. Texas</strain>
    </source>
</reference>
<feature type="transmembrane region" description="Helical" evidence="8">
    <location>
        <begin position="111"/>
        <end position="130"/>
    </location>
</feature>
<dbReference type="FunCoup" id="A0A5E4G5Q2">
    <property type="interactions" value="1543"/>
</dbReference>
<name>A0A5E4G5Q2_PRUDU</name>
<feature type="transmembrane region" description="Helical" evidence="8">
    <location>
        <begin position="496"/>
        <end position="517"/>
    </location>
</feature>
<dbReference type="InterPro" id="IPR018456">
    <property type="entry name" value="PTR2_symporter_CS"/>
</dbReference>
<keyword evidence="6 8" id="KW-1133">Transmembrane helix</keyword>
<comment type="subcellular location">
    <subcellularLocation>
        <location evidence="1">Membrane</location>
        <topology evidence="1">Multi-pass membrane protein</topology>
    </subcellularLocation>
</comment>
<evidence type="ECO:0000256" key="1">
    <source>
        <dbReference type="ARBA" id="ARBA00004141"/>
    </source>
</evidence>
<evidence type="ECO:0000256" key="6">
    <source>
        <dbReference type="ARBA" id="ARBA00022989"/>
    </source>
</evidence>
<protein>
    <submittedName>
        <fullName evidence="9">PREDICTED: NRT1/ PTR</fullName>
    </submittedName>
</protein>
<dbReference type="GO" id="GO:0080054">
    <property type="term" value="F:low-affinity nitrate transmembrane transporter activity"/>
    <property type="evidence" value="ECO:0007669"/>
    <property type="project" value="UniProtKB-ARBA"/>
</dbReference>
<keyword evidence="7 8" id="KW-0472">Membrane</keyword>
<dbReference type="CDD" id="cd17417">
    <property type="entry name" value="MFS_NPF5"/>
    <property type="match status" value="1"/>
</dbReference>
<evidence type="ECO:0000313" key="10">
    <source>
        <dbReference type="Proteomes" id="UP000327085"/>
    </source>
</evidence>
<comment type="similarity">
    <text evidence="2">Belongs to the major facilitator superfamily. Proton-dependent oligopeptide transporter (POT/PTR) (TC 2.A.17) family.</text>
</comment>
<evidence type="ECO:0000256" key="7">
    <source>
        <dbReference type="ARBA" id="ARBA00023136"/>
    </source>
</evidence>
<dbReference type="OMA" id="QMMGVWF"/>
<dbReference type="EMBL" id="CABIKO010000371">
    <property type="protein sequence ID" value="VVA35119.1"/>
    <property type="molecule type" value="Genomic_DNA"/>
</dbReference>
<dbReference type="AlphaFoldDB" id="A0A5E4G5Q2"/>
<feature type="transmembrane region" description="Helical" evidence="8">
    <location>
        <begin position="541"/>
        <end position="560"/>
    </location>
</feature>
<dbReference type="PANTHER" id="PTHR11654">
    <property type="entry name" value="OLIGOPEPTIDE TRANSPORTER-RELATED"/>
    <property type="match status" value="1"/>
</dbReference>
<feature type="transmembrane region" description="Helical" evidence="8">
    <location>
        <begin position="372"/>
        <end position="392"/>
    </location>
</feature>
<sequence length="572" mass="63289">MATSHHETAGVQTPLLDDVVEGAVDYKGLPVHRSRSGGWRSAWFIIGVEVAERFAYYGISCNLITFLTGPLGQSTATAAENVNIWSGTASLLPLLGAFVADSFLGRYRTIVFASLLYILGLGLLTLSAVLPSLTGSDCQNFNQSTSCSSQFQVLFFFFSLYLVAVAQGGHKPCVQAFGADQFDASDPEECKAKSSFFNWWYFSLCFGTTFTLILLIYIQDNLSWGLGFGIPCIAMVLALFIFLLGTRTYRCSIKGDEESPFVRIGRVFVAALRNWRTTPSAITSEEESRGTLPHESSEQFKFLNKALLAPDDLKESRKVCTVAEVEEAKSVLRLFPIWVTCLAYAVVFAQYSTFFTKQGATMDRTIAPGLDIPAASLQTFISITIVIFVPIYDRIFVPIARVFTRKPSGITMLQRIGIGMFISIISMVVAALVEMKRLKTAKDYGLLDMPSATVPMSIWWLVPQYLLAGLADVFTMVGLQEFFYDQVPNELKSIGLALYLSIFGVGSFLSSFLISAIDDATTWAGETSWFSTNLNRAHLDYFYWLLGGISVVELAIYLYFAKSYIYNRAGTV</sequence>
<dbReference type="PROSITE" id="PS01022">
    <property type="entry name" value="PTR2_1"/>
    <property type="match status" value="1"/>
</dbReference>
<dbReference type="InterPro" id="IPR044739">
    <property type="entry name" value="NRT1/PTR"/>
</dbReference>
<gene>
    <name evidence="9" type="ORF">ALMOND_2B010717</name>
</gene>
<feature type="transmembrane region" description="Helical" evidence="8">
    <location>
        <begin position="413"/>
        <end position="433"/>
    </location>
</feature>
<dbReference type="GO" id="GO:0042937">
    <property type="term" value="F:tripeptide transmembrane transporter activity"/>
    <property type="evidence" value="ECO:0007669"/>
    <property type="project" value="InterPro"/>
</dbReference>
<feature type="transmembrane region" description="Helical" evidence="8">
    <location>
        <begin position="84"/>
        <end position="104"/>
    </location>
</feature>
<dbReference type="SUPFAM" id="SSF103473">
    <property type="entry name" value="MFS general substrate transporter"/>
    <property type="match status" value="1"/>
</dbReference>
<keyword evidence="4" id="KW-0597">Phosphoprotein</keyword>